<dbReference type="EMBL" id="JAIQCV010000001">
    <property type="protein sequence ID" value="KAH1130789.1"/>
    <property type="molecule type" value="Genomic_DNA"/>
</dbReference>
<dbReference type="OrthoDB" id="1707487at2759"/>
<reference evidence="2 3" key="1">
    <citation type="journal article" date="2021" name="Plant Biotechnol. J.">
        <title>Multi-omics assisted identification of the key and species-specific regulatory components of drought-tolerant mechanisms in Gossypium stocksii.</title>
        <authorList>
            <person name="Yu D."/>
            <person name="Ke L."/>
            <person name="Zhang D."/>
            <person name="Wu Y."/>
            <person name="Sun Y."/>
            <person name="Mei J."/>
            <person name="Sun J."/>
            <person name="Sun Y."/>
        </authorList>
    </citation>
    <scope>NUCLEOTIDE SEQUENCE [LARGE SCALE GENOMIC DNA]</scope>
    <source>
        <strain evidence="3">cv. E1</strain>
        <tissue evidence="2">Leaf</tissue>
    </source>
</reference>
<evidence type="ECO:0000313" key="2">
    <source>
        <dbReference type="EMBL" id="KAH1130789.1"/>
    </source>
</evidence>
<feature type="domain" description="DUF4283" evidence="1">
    <location>
        <begin position="29"/>
        <end position="109"/>
    </location>
</feature>
<dbReference type="PANTHER" id="PTHR31286:SF153">
    <property type="entry name" value="DUF4283 DOMAIN PROTEIN"/>
    <property type="match status" value="1"/>
</dbReference>
<dbReference type="Pfam" id="PF14111">
    <property type="entry name" value="DUF4283"/>
    <property type="match status" value="1"/>
</dbReference>
<proteinExistence type="predicted"/>
<protein>
    <recommendedName>
        <fullName evidence="1">DUF4283 domain-containing protein</fullName>
    </recommendedName>
</protein>
<evidence type="ECO:0000259" key="1">
    <source>
        <dbReference type="Pfam" id="PF14111"/>
    </source>
</evidence>
<keyword evidence="3" id="KW-1185">Reference proteome</keyword>
<name>A0A9D4AN68_9ROSI</name>
<evidence type="ECO:0000313" key="3">
    <source>
        <dbReference type="Proteomes" id="UP000828251"/>
    </source>
</evidence>
<gene>
    <name evidence="2" type="ORF">J1N35_002167</name>
</gene>
<organism evidence="2 3">
    <name type="scientific">Gossypium stocksii</name>
    <dbReference type="NCBI Taxonomy" id="47602"/>
    <lineage>
        <taxon>Eukaryota</taxon>
        <taxon>Viridiplantae</taxon>
        <taxon>Streptophyta</taxon>
        <taxon>Embryophyta</taxon>
        <taxon>Tracheophyta</taxon>
        <taxon>Spermatophyta</taxon>
        <taxon>Magnoliopsida</taxon>
        <taxon>eudicotyledons</taxon>
        <taxon>Gunneridae</taxon>
        <taxon>Pentapetalae</taxon>
        <taxon>rosids</taxon>
        <taxon>malvids</taxon>
        <taxon>Malvales</taxon>
        <taxon>Malvaceae</taxon>
        <taxon>Malvoideae</taxon>
        <taxon>Gossypium</taxon>
    </lineage>
</organism>
<dbReference type="InterPro" id="IPR040256">
    <property type="entry name" value="At4g02000-like"/>
</dbReference>
<sequence length="268" mass="31610">MEEDLIDLNLDDLEDDPIVRINEIGEDDDEFRLCLVGRVLTNSSIHFPSLRNVLSELRHPIKGVTITEIKAKRILFRLYNEVDLKRLMDEIPWFFNSHLIVFHKLLRGEDPLTVLLQHINFWVQVHNLPSRSMSEGMARQLGHGESFCPLRITLRSQVVEFGWDISLRVAPRRDLMNVSKWHREEQKEVVRSDLDLDETRRRRLIRSQEEEELNIMGGKSDEREVDRRFYRINKAHDAENRRGEIDTMHAMIIKDNGILEESLIDPVD</sequence>
<comment type="caution">
    <text evidence="2">The sequence shown here is derived from an EMBL/GenBank/DDBJ whole genome shotgun (WGS) entry which is preliminary data.</text>
</comment>
<dbReference type="InterPro" id="IPR025558">
    <property type="entry name" value="DUF4283"/>
</dbReference>
<dbReference type="Proteomes" id="UP000828251">
    <property type="component" value="Unassembled WGS sequence"/>
</dbReference>
<dbReference type="PANTHER" id="PTHR31286">
    <property type="entry name" value="GLYCINE-RICH CELL WALL STRUCTURAL PROTEIN 1.8-LIKE"/>
    <property type="match status" value="1"/>
</dbReference>
<dbReference type="AlphaFoldDB" id="A0A9D4AN68"/>
<accession>A0A9D4AN68</accession>